<keyword evidence="3" id="KW-1185">Reference proteome</keyword>
<dbReference type="EMBL" id="AQHW01000013">
    <property type="protein sequence ID" value="KKB57352.1"/>
    <property type="molecule type" value="Genomic_DNA"/>
</dbReference>
<evidence type="ECO:0000313" key="3">
    <source>
        <dbReference type="Proteomes" id="UP000033035"/>
    </source>
</evidence>
<keyword evidence="1" id="KW-0732">Signal</keyword>
<evidence type="ECO:0008006" key="4">
    <source>
        <dbReference type="Google" id="ProtNLM"/>
    </source>
</evidence>
<proteinExistence type="predicted"/>
<dbReference type="AlphaFoldDB" id="A0A0F5JIR4"/>
<feature type="chain" id="PRO_5002490081" description="Major fimbrial subunit protein N-terminal domain-containing protein" evidence="1">
    <location>
        <begin position="20"/>
        <end position="555"/>
    </location>
</feature>
<evidence type="ECO:0000313" key="2">
    <source>
        <dbReference type="EMBL" id="KKB57352.1"/>
    </source>
</evidence>
<evidence type="ECO:0000256" key="1">
    <source>
        <dbReference type="SAM" id="SignalP"/>
    </source>
</evidence>
<dbReference type="RefSeq" id="WP_028730273.1">
    <property type="nucleotide sequence ID" value="NZ_KE386765.1"/>
</dbReference>
<dbReference type="Proteomes" id="UP000033035">
    <property type="component" value="Unassembled WGS sequence"/>
</dbReference>
<name>A0A0F5JIR4_9BACT</name>
<comment type="caution">
    <text evidence="2">The sequence shown here is derived from an EMBL/GenBank/DDBJ whole genome shotgun (WGS) entry which is preliminary data.</text>
</comment>
<accession>A0A0F5JIR4</accession>
<dbReference type="HOGENOM" id="CLU_490777_0_0_10"/>
<dbReference type="PROSITE" id="PS51257">
    <property type="entry name" value="PROKAR_LIPOPROTEIN"/>
    <property type="match status" value="1"/>
</dbReference>
<protein>
    <recommendedName>
        <fullName evidence="4">Major fimbrial subunit protein N-terminal domain-containing protein</fullName>
    </recommendedName>
</protein>
<organism evidence="2 3">
    <name type="scientific">Parabacteroides gordonii MS-1 = DSM 23371</name>
    <dbReference type="NCBI Taxonomy" id="1203610"/>
    <lineage>
        <taxon>Bacteria</taxon>
        <taxon>Pseudomonadati</taxon>
        <taxon>Bacteroidota</taxon>
        <taxon>Bacteroidia</taxon>
        <taxon>Bacteroidales</taxon>
        <taxon>Tannerellaceae</taxon>
        <taxon>Parabacteroides</taxon>
    </lineage>
</organism>
<sequence length="555" mass="61034">MAKAYIYYFIGLLSLLFQACTTGEELKDNSPPSNNKIQFELYTKSSSYGLPITRAGANENALDQTPWVLVFTGSDGNATFAEAAKAEYNNGKSYVYLDKQTGPCQLLMLANPQDKFYIGSTAYDYSEDGFNAALKDPVRSLQYASEKILTEPLGNPQTTAPFVGEKLSMNALVSVSGIDVGIPIPTVELKRVAAKIVVSSTSPYFTLLGITAVVNTSKQSRLYNWNSSLTYANTNLIEYRSNASYSPDFIQAESNSTASNPIYLYESGYDAAANDTYLIIRGEYRGQASYYKMGLVANGERLDVERNYLYEFTITSVEGPGYATIEDVKKSLASNTGLNYEVLIQDNSGYEIQANNDYYLGVTNSHYELYAPQNGATEYTAFTMVTDCKTPFPDKRTVRSLTTGLEIVAPSDGLIPLSSTTPYDVKIKVTNGFTEGEIEIHLGSLQKIITVRRYAPVSTGTVISNFTPDVGKYTSAYIENYPMIDSNTPNPSNWLQLSPGGEPVRNDPHRITVDNGLIDLHVNGSGEGDAYVSMSKKITEYLTAEQRIKVHIIVL</sequence>
<gene>
    <name evidence="2" type="ORF">HMPREF1536_02074</name>
</gene>
<dbReference type="PATRIC" id="fig|1203610.3.peg.2128"/>
<feature type="signal peptide" evidence="1">
    <location>
        <begin position="1"/>
        <end position="19"/>
    </location>
</feature>
<reference evidence="2 3" key="1">
    <citation type="submission" date="2013-04" db="EMBL/GenBank/DDBJ databases">
        <title>The Genome Sequence of Parabacteroides gordonii DSM 23371.</title>
        <authorList>
            <consortium name="The Broad Institute Genomics Platform"/>
            <person name="Earl A."/>
            <person name="Ward D."/>
            <person name="Feldgarden M."/>
            <person name="Gevers D."/>
            <person name="Martens E."/>
            <person name="Sakamoto M."/>
            <person name="Benno Y."/>
            <person name="Suzuki N."/>
            <person name="Matsunaga N."/>
            <person name="Koshihara K."/>
            <person name="Seki M."/>
            <person name="Komiya H."/>
            <person name="Walker B."/>
            <person name="Young S."/>
            <person name="Zeng Q."/>
            <person name="Gargeya S."/>
            <person name="Fitzgerald M."/>
            <person name="Haas B."/>
            <person name="Abouelleil A."/>
            <person name="Allen A.W."/>
            <person name="Alvarado L."/>
            <person name="Arachchi H.M."/>
            <person name="Berlin A.M."/>
            <person name="Chapman S.B."/>
            <person name="Gainer-Dewar J."/>
            <person name="Goldberg J."/>
            <person name="Griggs A."/>
            <person name="Gujja S."/>
            <person name="Hansen M."/>
            <person name="Howarth C."/>
            <person name="Imamovic A."/>
            <person name="Ireland A."/>
            <person name="Larimer J."/>
            <person name="McCowan C."/>
            <person name="Murphy C."/>
            <person name="Pearson M."/>
            <person name="Poon T.W."/>
            <person name="Priest M."/>
            <person name="Roberts A."/>
            <person name="Saif S."/>
            <person name="Shea T."/>
            <person name="Sisk P."/>
            <person name="Sykes S."/>
            <person name="Wortman J."/>
            <person name="Nusbaum C."/>
            <person name="Birren B."/>
        </authorList>
    </citation>
    <scope>NUCLEOTIDE SEQUENCE [LARGE SCALE GENOMIC DNA]</scope>
    <source>
        <strain evidence="2 3">MS-1</strain>
    </source>
</reference>